<reference evidence="2 3" key="1">
    <citation type="submission" date="2019-03" db="EMBL/GenBank/DDBJ databases">
        <title>Rhodosporidium diobovatum UCD-FST 08-225 genome sequencing, assembly, and annotation.</title>
        <authorList>
            <person name="Fakankun I.U."/>
            <person name="Fristensky B."/>
            <person name="Levin D.B."/>
        </authorList>
    </citation>
    <scope>NUCLEOTIDE SEQUENCE [LARGE SCALE GENOMIC DNA]</scope>
    <source>
        <strain evidence="2 3">UCD-FST 08-225</strain>
    </source>
</reference>
<keyword evidence="3" id="KW-1185">Reference proteome</keyword>
<keyword evidence="1" id="KW-1133">Transmembrane helix</keyword>
<dbReference type="PANTHER" id="PTHR38646:SF1">
    <property type="entry name" value="DUF202 DOMAIN-CONTAINING PROTEIN"/>
    <property type="match status" value="1"/>
</dbReference>
<feature type="transmembrane region" description="Helical" evidence="1">
    <location>
        <begin position="68"/>
        <end position="88"/>
    </location>
</feature>
<protein>
    <recommendedName>
        <fullName evidence="4">DUF202 domain-containing protein</fullName>
    </recommendedName>
</protein>
<organism evidence="2 3">
    <name type="scientific">Rhodotorula diobovata</name>
    <dbReference type="NCBI Taxonomy" id="5288"/>
    <lineage>
        <taxon>Eukaryota</taxon>
        <taxon>Fungi</taxon>
        <taxon>Dikarya</taxon>
        <taxon>Basidiomycota</taxon>
        <taxon>Pucciniomycotina</taxon>
        <taxon>Microbotryomycetes</taxon>
        <taxon>Sporidiobolales</taxon>
        <taxon>Sporidiobolaceae</taxon>
        <taxon>Rhodotorula</taxon>
    </lineage>
</organism>
<dbReference type="AlphaFoldDB" id="A0A5C5FT67"/>
<evidence type="ECO:0000313" key="3">
    <source>
        <dbReference type="Proteomes" id="UP000311382"/>
    </source>
</evidence>
<dbReference type="PANTHER" id="PTHR38646">
    <property type="entry name" value="YALI0F00814P"/>
    <property type="match status" value="1"/>
</dbReference>
<gene>
    <name evidence="2" type="ORF">DMC30DRAFT_353774</name>
</gene>
<proteinExistence type="predicted"/>
<evidence type="ECO:0008006" key="4">
    <source>
        <dbReference type="Google" id="ProtNLM"/>
    </source>
</evidence>
<evidence type="ECO:0000313" key="2">
    <source>
        <dbReference type="EMBL" id="TNY19519.1"/>
    </source>
</evidence>
<feature type="transmembrane region" description="Helical" evidence="1">
    <location>
        <begin position="151"/>
        <end position="173"/>
    </location>
</feature>
<keyword evidence="1" id="KW-0812">Transmembrane</keyword>
<dbReference type="STRING" id="5288.A0A5C5FT67"/>
<keyword evidence="1" id="KW-0472">Membrane</keyword>
<name>A0A5C5FT67_9BASI</name>
<dbReference type="EMBL" id="SOZI01000093">
    <property type="protein sequence ID" value="TNY19519.1"/>
    <property type="molecule type" value="Genomic_DNA"/>
</dbReference>
<feature type="transmembrane region" description="Helical" evidence="1">
    <location>
        <begin position="94"/>
        <end position="111"/>
    </location>
</feature>
<dbReference type="OrthoDB" id="2555434at2759"/>
<sequence length="174" mass="19523">MATAHAESADGRTAHLRLSSCTLPDGHHLGDHTRPHRLYQGHRRKSWVVEDNDELIELRARSRTFDGAYTRTALGNLGYALVVLKIFTAEFARIGLMYVILAMLVMLVGQLRRRRSDHDFADSHRPVDAAQAAARANDRVWGREFRTSGDVVVLLGVVCTALYIAIFVLIMQLD</sequence>
<comment type="caution">
    <text evidence="2">The sequence shown here is derived from an EMBL/GenBank/DDBJ whole genome shotgun (WGS) entry which is preliminary data.</text>
</comment>
<evidence type="ECO:0000256" key="1">
    <source>
        <dbReference type="SAM" id="Phobius"/>
    </source>
</evidence>
<dbReference type="Proteomes" id="UP000311382">
    <property type="component" value="Unassembled WGS sequence"/>
</dbReference>
<accession>A0A5C5FT67</accession>